<dbReference type="STRING" id="1855912.LuPra_05550"/>
<dbReference type="KEGG" id="abac:LuPra_05550"/>
<feature type="transmembrane region" description="Helical" evidence="1">
    <location>
        <begin position="107"/>
        <end position="127"/>
    </location>
</feature>
<evidence type="ECO:0000313" key="3">
    <source>
        <dbReference type="Proteomes" id="UP000076079"/>
    </source>
</evidence>
<evidence type="ECO:0000256" key="1">
    <source>
        <dbReference type="SAM" id="Phobius"/>
    </source>
</evidence>
<reference evidence="2 3" key="1">
    <citation type="journal article" date="2016" name="Genome Announc.">
        <title>First Complete Genome Sequence of a Subdivision 6 Acidobacterium Strain.</title>
        <authorList>
            <person name="Huang S."/>
            <person name="Vieira S."/>
            <person name="Bunk B."/>
            <person name="Riedel T."/>
            <person name="Sproer C."/>
            <person name="Overmann J."/>
        </authorList>
    </citation>
    <scope>NUCLEOTIDE SEQUENCE [LARGE SCALE GENOMIC DNA]</scope>
    <source>
        <strain evidence="3">DSM 100886 HEG_-6_39</strain>
    </source>
</reference>
<keyword evidence="3" id="KW-1185">Reference proteome</keyword>
<name>A0A143PU80_LUTPR</name>
<dbReference type="Proteomes" id="UP000076079">
    <property type="component" value="Chromosome"/>
</dbReference>
<reference evidence="3" key="2">
    <citation type="submission" date="2016-04" db="EMBL/GenBank/DDBJ databases">
        <title>First Complete Genome Sequence of a Subdivision 6 Acidobacterium.</title>
        <authorList>
            <person name="Huang S."/>
            <person name="Vieira S."/>
            <person name="Bunk B."/>
            <person name="Riedel T."/>
            <person name="Sproeer C."/>
            <person name="Overmann J."/>
        </authorList>
    </citation>
    <scope>NUCLEOTIDE SEQUENCE [LARGE SCALE GENOMIC DNA]</scope>
    <source>
        <strain evidence="3">DSM 100886 HEG_-6_39</strain>
    </source>
</reference>
<feature type="transmembrane region" description="Helical" evidence="1">
    <location>
        <begin position="190"/>
        <end position="209"/>
    </location>
</feature>
<dbReference type="OrthoDB" id="157777at2"/>
<gene>
    <name evidence="2" type="ORF">LuPra_05550</name>
</gene>
<dbReference type="EMBL" id="CP015136">
    <property type="protein sequence ID" value="AMY12277.1"/>
    <property type="molecule type" value="Genomic_DNA"/>
</dbReference>
<organism evidence="2 3">
    <name type="scientific">Luteitalea pratensis</name>
    <dbReference type="NCBI Taxonomy" id="1855912"/>
    <lineage>
        <taxon>Bacteria</taxon>
        <taxon>Pseudomonadati</taxon>
        <taxon>Acidobacteriota</taxon>
        <taxon>Vicinamibacteria</taxon>
        <taxon>Vicinamibacterales</taxon>
        <taxon>Vicinamibacteraceae</taxon>
        <taxon>Luteitalea</taxon>
    </lineage>
</organism>
<sequence length="333" mass="36805">MSTLIQLQVPHPTAKPRQLSPAAERIVQRIILTVAVAIVSTILALEGQASVLTNTDFTQLWHAARGLVEGRNPYDVVGPGKAFPWPFPLLYPGPAVLVSVPFSVMPLRWACALFVGLSAATLAWGLSEERGAPYRWFVFASAGAASVVRTAQWAPLMMATALLPSMGWALACKPSIGTALFMAYPSWRKFWMSAALACGSLLLMPRWPLDWLAALPSAYHMTAPISHVTAGGPLILLALLRWRRPEARLLVALGCIPHTTMVYETLPLFLVPKRWSEAGWLVVASWIVLSRDRQMDYLQLMHMRAWWITLLMYIPCVVMVLRRGAESEPDATP</sequence>
<keyword evidence="1" id="KW-1133">Transmembrane helix</keyword>
<feature type="transmembrane region" description="Helical" evidence="1">
    <location>
        <begin position="166"/>
        <end position="183"/>
    </location>
</feature>
<keyword evidence="1" id="KW-0812">Transmembrane</keyword>
<evidence type="ECO:0000313" key="2">
    <source>
        <dbReference type="EMBL" id="AMY12277.1"/>
    </source>
</evidence>
<feature type="transmembrane region" description="Helical" evidence="1">
    <location>
        <begin position="134"/>
        <end position="154"/>
    </location>
</feature>
<keyword evidence="1" id="KW-0472">Membrane</keyword>
<feature type="transmembrane region" description="Helical" evidence="1">
    <location>
        <begin position="26"/>
        <end position="45"/>
    </location>
</feature>
<feature type="transmembrane region" description="Helical" evidence="1">
    <location>
        <begin position="305"/>
        <end position="321"/>
    </location>
</feature>
<accession>A0A143PU80</accession>
<evidence type="ECO:0008006" key="4">
    <source>
        <dbReference type="Google" id="ProtNLM"/>
    </source>
</evidence>
<dbReference type="RefSeq" id="WP_157899764.1">
    <property type="nucleotide sequence ID" value="NZ_CP015136.1"/>
</dbReference>
<dbReference type="AlphaFoldDB" id="A0A143PU80"/>
<protein>
    <recommendedName>
        <fullName evidence="4">DUF2029 domain-containing protein</fullName>
    </recommendedName>
</protein>
<proteinExistence type="predicted"/>
<feature type="transmembrane region" description="Helical" evidence="1">
    <location>
        <begin position="221"/>
        <end position="242"/>
    </location>
</feature>
<feature type="transmembrane region" description="Helical" evidence="1">
    <location>
        <begin position="249"/>
        <end position="271"/>
    </location>
</feature>